<name>A0A266Q9F0_9GAMM</name>
<dbReference type="AlphaFoldDB" id="A0A266Q9F0"/>
<feature type="transmembrane region" description="Helical" evidence="1">
    <location>
        <begin position="82"/>
        <end position="101"/>
    </location>
</feature>
<feature type="transmembrane region" description="Helical" evidence="1">
    <location>
        <begin position="38"/>
        <end position="62"/>
    </location>
</feature>
<keyword evidence="1" id="KW-1133">Transmembrane helix</keyword>
<dbReference type="EMBL" id="NHNI01000001">
    <property type="protein sequence ID" value="OZY86465.1"/>
    <property type="molecule type" value="Genomic_DNA"/>
</dbReference>
<accession>A0A266Q9F0</accession>
<organism evidence="2 3">
    <name type="scientific">Cellvibrio mixtus</name>
    <dbReference type="NCBI Taxonomy" id="39650"/>
    <lineage>
        <taxon>Bacteria</taxon>
        <taxon>Pseudomonadati</taxon>
        <taxon>Pseudomonadota</taxon>
        <taxon>Gammaproteobacteria</taxon>
        <taxon>Cellvibrionales</taxon>
        <taxon>Cellvibrionaceae</taxon>
        <taxon>Cellvibrio</taxon>
    </lineage>
</organism>
<evidence type="ECO:0000256" key="1">
    <source>
        <dbReference type="SAM" id="Phobius"/>
    </source>
</evidence>
<evidence type="ECO:0000313" key="2">
    <source>
        <dbReference type="EMBL" id="OZY86465.1"/>
    </source>
</evidence>
<keyword evidence="1" id="KW-0812">Transmembrane</keyword>
<keyword evidence="1" id="KW-0472">Membrane</keyword>
<feature type="transmembrane region" description="Helical" evidence="1">
    <location>
        <begin position="113"/>
        <end position="144"/>
    </location>
</feature>
<reference evidence="3" key="1">
    <citation type="submission" date="2017-05" db="EMBL/GenBank/DDBJ databases">
        <authorList>
            <person name="Barney B.M."/>
        </authorList>
    </citation>
    <scope>NUCLEOTIDE SEQUENCE [LARGE SCALE GENOMIC DNA]</scope>
    <source>
        <strain evidence="3">PSBB022</strain>
    </source>
</reference>
<comment type="caution">
    <text evidence="2">The sequence shown here is derived from an EMBL/GenBank/DDBJ whole genome shotgun (WGS) entry which is preliminary data.</text>
</comment>
<protein>
    <submittedName>
        <fullName evidence="2">Uncharacterized protein</fullName>
    </submittedName>
</protein>
<sequence>MMDTPNPYTTPNSNLENQTDIQDITRYRKKLIPMWIKIFGWLFIITGTAVPFVGIFSVVTGVEGNYSLYGLEETGSLFSPTPLLIVTLFVVHSVCAFGLLFGKSWGVRACLILAYISVAICLFTTFLGNGSIRLEILLLIFYILKLRKLQPIWFGPLTDGNSESTRNVTDGIN</sequence>
<proteinExistence type="predicted"/>
<dbReference type="Proteomes" id="UP000216101">
    <property type="component" value="Unassembled WGS sequence"/>
</dbReference>
<evidence type="ECO:0000313" key="3">
    <source>
        <dbReference type="Proteomes" id="UP000216101"/>
    </source>
</evidence>
<gene>
    <name evidence="2" type="ORF">CBP51_05405</name>
</gene>
<keyword evidence="3" id="KW-1185">Reference proteome</keyword>
<dbReference type="RefSeq" id="WP_094984125.1">
    <property type="nucleotide sequence ID" value="NZ_NHNI01000001.1"/>
</dbReference>